<dbReference type="Gene3D" id="3.50.50.60">
    <property type="entry name" value="FAD/NAD(P)-binding domain"/>
    <property type="match status" value="2"/>
</dbReference>
<dbReference type="FunFam" id="1.10.150.570:FF:000001">
    <property type="entry name" value="tRNA uridine 5-carboxymethylaminomethyl modification enzyme MnmG"/>
    <property type="match status" value="1"/>
</dbReference>
<gene>
    <name evidence="12 15" type="primary">mnmG</name>
    <name evidence="12" type="synonym">gidA</name>
    <name evidence="14" type="ORF">BBN53_20715</name>
    <name evidence="15" type="ORF">ERS370011_04235</name>
</gene>
<feature type="binding site" evidence="12">
    <location>
        <begin position="13"/>
        <end position="18"/>
    </location>
    <ligand>
        <name>FAD</name>
        <dbReference type="ChEBI" id="CHEBI:57692"/>
    </ligand>
</feature>
<dbReference type="PROSITE" id="PS01281">
    <property type="entry name" value="GIDA_2"/>
    <property type="match status" value="1"/>
</dbReference>
<keyword evidence="7 12" id="KW-0819">tRNA processing</keyword>
<dbReference type="FunFam" id="1.10.10.1800:FF:000001">
    <property type="entry name" value="tRNA uridine 5-carboxymethylaminomethyl modification enzyme MnmG"/>
    <property type="match status" value="1"/>
</dbReference>
<dbReference type="HAMAP" id="MF_00129">
    <property type="entry name" value="MnmG_GidA"/>
    <property type="match status" value="1"/>
</dbReference>
<protein>
    <recommendedName>
        <fullName evidence="4 12">tRNA uridine 5-carboxymethylaminomethyl modification enzyme MnmG</fullName>
    </recommendedName>
    <alternativeName>
        <fullName evidence="11 12">Glucose-inhibited division protein A</fullName>
    </alternativeName>
</protein>
<organism evidence="15 16">
    <name type="scientific">Bordetella pseudohinzii</name>
    <dbReference type="NCBI Taxonomy" id="1331258"/>
    <lineage>
        <taxon>Bacteria</taxon>
        <taxon>Pseudomonadati</taxon>
        <taxon>Pseudomonadota</taxon>
        <taxon>Betaproteobacteria</taxon>
        <taxon>Burkholderiales</taxon>
        <taxon>Alcaligenaceae</taxon>
        <taxon>Bordetella</taxon>
    </lineage>
</organism>
<dbReference type="RefSeq" id="WP_043206742.1">
    <property type="nucleotide sequence ID" value="NZ_CAJGUP010000185.1"/>
</dbReference>
<dbReference type="Gene3D" id="1.10.150.570">
    <property type="entry name" value="GidA associated domain, C-terminal subdomain"/>
    <property type="match status" value="1"/>
</dbReference>
<evidence type="ECO:0000256" key="9">
    <source>
        <dbReference type="ARBA" id="ARBA00023027"/>
    </source>
</evidence>
<dbReference type="EMBL" id="CYTV01000024">
    <property type="protein sequence ID" value="CUJ19811.1"/>
    <property type="molecule type" value="Genomic_DNA"/>
</dbReference>
<reference evidence="14 17" key="2">
    <citation type="submission" date="2016-07" db="EMBL/GenBank/DDBJ databases">
        <title>Complete genome sequences of Bordetella pseudohinzii.</title>
        <authorList>
            <person name="Spilker T."/>
            <person name="Darrah R."/>
            <person name="LiPuma J.J."/>
        </authorList>
    </citation>
    <scope>NUCLEOTIDE SEQUENCE [LARGE SCALE GENOMIC DNA]</scope>
    <source>
        <strain evidence="14 17">HI4681</strain>
    </source>
</reference>
<evidence type="ECO:0000259" key="13">
    <source>
        <dbReference type="SMART" id="SM01228"/>
    </source>
</evidence>
<accession>A0A0J6C686</accession>
<comment type="similarity">
    <text evidence="3 12">Belongs to the MnmG family.</text>
</comment>
<comment type="subunit">
    <text evidence="10 12">Homodimer. Heterotetramer of two MnmE and two MnmG subunits.</text>
</comment>
<comment type="caution">
    <text evidence="12">Lacks conserved residue(s) required for the propagation of feature annotation.</text>
</comment>
<evidence type="ECO:0000256" key="7">
    <source>
        <dbReference type="ARBA" id="ARBA00022694"/>
    </source>
</evidence>
<evidence type="ECO:0000256" key="6">
    <source>
        <dbReference type="ARBA" id="ARBA00022630"/>
    </source>
</evidence>
<keyword evidence="6 12" id="KW-0285">Flavoprotein</keyword>
<dbReference type="GO" id="GO:0050660">
    <property type="term" value="F:flavin adenine dinucleotide binding"/>
    <property type="evidence" value="ECO:0007669"/>
    <property type="project" value="UniProtKB-UniRule"/>
</dbReference>
<evidence type="ECO:0000256" key="11">
    <source>
        <dbReference type="ARBA" id="ARBA00031800"/>
    </source>
</evidence>
<keyword evidence="9 12" id="KW-0520">NAD</keyword>
<dbReference type="InterPro" id="IPR020595">
    <property type="entry name" value="MnmG-rel_CS"/>
</dbReference>
<comment type="subcellular location">
    <subcellularLocation>
        <location evidence="12">Cytoplasm</location>
    </subcellularLocation>
</comment>
<proteinExistence type="inferred from homology"/>
<evidence type="ECO:0000256" key="10">
    <source>
        <dbReference type="ARBA" id="ARBA00025948"/>
    </source>
</evidence>
<dbReference type="InterPro" id="IPR004416">
    <property type="entry name" value="MnmG"/>
</dbReference>
<evidence type="ECO:0000256" key="1">
    <source>
        <dbReference type="ARBA" id="ARBA00001974"/>
    </source>
</evidence>
<evidence type="ECO:0000256" key="3">
    <source>
        <dbReference type="ARBA" id="ARBA00007653"/>
    </source>
</evidence>
<dbReference type="InterPro" id="IPR026904">
    <property type="entry name" value="MnmG_C"/>
</dbReference>
<dbReference type="NCBIfam" id="TIGR00136">
    <property type="entry name" value="mnmG_gidA"/>
    <property type="match status" value="1"/>
</dbReference>
<dbReference type="FunFam" id="3.50.50.60:FF:000002">
    <property type="entry name" value="tRNA uridine 5-carboxymethylaminomethyl modification enzyme MnmG"/>
    <property type="match status" value="1"/>
</dbReference>
<dbReference type="Gene3D" id="1.10.10.1800">
    <property type="entry name" value="tRNA uridine 5-carboxymethylaminomethyl modification enzyme MnmG/GidA"/>
    <property type="match status" value="1"/>
</dbReference>
<dbReference type="SMART" id="SM01228">
    <property type="entry name" value="GIDA_assoc_3"/>
    <property type="match status" value="1"/>
</dbReference>
<keyword evidence="8 12" id="KW-0274">FAD</keyword>
<dbReference type="OrthoDB" id="9815560at2"/>
<dbReference type="PANTHER" id="PTHR11806">
    <property type="entry name" value="GLUCOSE INHIBITED DIVISION PROTEIN A"/>
    <property type="match status" value="1"/>
</dbReference>
<dbReference type="Pfam" id="PF21680">
    <property type="entry name" value="GIDA_C_1st"/>
    <property type="match status" value="1"/>
</dbReference>
<dbReference type="InterPro" id="IPR049312">
    <property type="entry name" value="GIDA_C_N"/>
</dbReference>
<dbReference type="InterPro" id="IPR044920">
    <property type="entry name" value="MnmG_C_subdom_sf"/>
</dbReference>
<dbReference type="GO" id="GO:0002098">
    <property type="term" value="P:tRNA wobble uridine modification"/>
    <property type="evidence" value="ECO:0007669"/>
    <property type="project" value="InterPro"/>
</dbReference>
<evidence type="ECO:0000313" key="17">
    <source>
        <dbReference type="Proteomes" id="UP000092950"/>
    </source>
</evidence>
<reference evidence="15 16" key="1">
    <citation type="submission" date="2015-09" db="EMBL/GenBank/DDBJ databases">
        <authorList>
            <person name="Jackson K.R."/>
            <person name="Lunt B.L."/>
            <person name="Fisher J.N.B."/>
            <person name="Gardner A.V."/>
            <person name="Bailey M.E."/>
            <person name="Deus L.M."/>
            <person name="Earl A.S."/>
            <person name="Gibby P.D."/>
            <person name="Hartmann K.A."/>
            <person name="Liu J.E."/>
            <person name="Manci A.M."/>
            <person name="Nielsen D.A."/>
            <person name="Solomon M.B."/>
            <person name="Breakwell D.P."/>
            <person name="Burnett S.H."/>
            <person name="Grose J.H."/>
        </authorList>
    </citation>
    <scope>NUCLEOTIDE SEQUENCE [LARGE SCALE GENOMIC DNA]</scope>
    <source>
        <strain evidence="15 16">2789STDY5608636</strain>
    </source>
</reference>
<name>A0A0J6C686_9BORD</name>
<feature type="binding site" evidence="12">
    <location>
        <begin position="274"/>
        <end position="288"/>
    </location>
    <ligand>
        <name>NAD(+)</name>
        <dbReference type="ChEBI" id="CHEBI:57540"/>
    </ligand>
</feature>
<keyword evidence="17" id="KW-1185">Reference proteome</keyword>
<dbReference type="PROSITE" id="PS01280">
    <property type="entry name" value="GIDA_1"/>
    <property type="match status" value="1"/>
</dbReference>
<comment type="cofactor">
    <cofactor evidence="1 12">
        <name>FAD</name>
        <dbReference type="ChEBI" id="CHEBI:57692"/>
    </cofactor>
</comment>
<dbReference type="GO" id="GO:0030488">
    <property type="term" value="P:tRNA methylation"/>
    <property type="evidence" value="ECO:0007669"/>
    <property type="project" value="TreeGrafter"/>
</dbReference>
<sequence>MDYPREFDVIVVGGGHAGTEAALAAARTGAQTLLLTHNIETLGQMSCNPSIGGIGKGHLVKEVDALGGAMAIATDEAGIQFRILNGSKGPAVRATRAQADRVLYRKAIRHRLENQPNLWLFQQAVEDLMVEGDKVVGAVTQIGLKFRARAVVLTAGTFLNGLIHVGLQNYSGGRAGDPPAISLGQRLKELKLPQGRLKTGTPPRIDGRTINYAILEEQPGDLDPVPVFSFMGSADLHPRQLPCWITHTNERTHEIIRGGLDRSPMYSGVIEGVGPRYCPSIEDKIHRFADKSSHQVFLEPEGLDTHEVYPNGVSTSLPFDVQYELIHSLPGLEQAHILRPGYAIEYDYFDPRGLKSSLETKAISGLFFAGQINGTTGYEEAAAQGLLAGVNAALHANGREIWVPRRDEAYLGVLVDDLVTRGVTEPYRMFTSRAEYRLSLREDNADLRLTEIGRKLGLVDDARWDAFNRKRDAVEAEVQRLQSTWVNPRLLPEDAAQALLGKAIEREYSLADLLKRPNISYEALMQAHDGQGQLLAGPGVFGDAVLAEQVEIQIKYAGYIARQRDEVQKHASHEQQAIPADIDYDAVTSLSFEVRQKLKTHRPETVGQAARISGVTPAAISLLLIHLKRLHYGSRKQAA</sequence>
<evidence type="ECO:0000256" key="12">
    <source>
        <dbReference type="HAMAP-Rule" id="MF_00129"/>
    </source>
</evidence>
<feature type="domain" description="tRNA uridine 5-carboxymethylaminomethyl modification enzyme C-terminal subdomain" evidence="13">
    <location>
        <begin position="554"/>
        <end position="625"/>
    </location>
</feature>
<evidence type="ECO:0000313" key="16">
    <source>
        <dbReference type="Proteomes" id="UP000053096"/>
    </source>
</evidence>
<dbReference type="AlphaFoldDB" id="A0A0J6C686"/>
<dbReference type="Proteomes" id="UP000053096">
    <property type="component" value="Unassembled WGS sequence"/>
</dbReference>
<accession>A0A0M7IB27</accession>
<evidence type="ECO:0000256" key="2">
    <source>
        <dbReference type="ARBA" id="ARBA00003717"/>
    </source>
</evidence>
<dbReference type="FunFam" id="3.50.50.60:FF:000010">
    <property type="entry name" value="tRNA uridine 5-carboxymethylaminomethyl modification enzyme MnmG"/>
    <property type="match status" value="1"/>
</dbReference>
<dbReference type="InterPro" id="IPR040131">
    <property type="entry name" value="MnmG_N"/>
</dbReference>
<evidence type="ECO:0000256" key="5">
    <source>
        <dbReference type="ARBA" id="ARBA00022490"/>
    </source>
</evidence>
<dbReference type="InterPro" id="IPR002218">
    <property type="entry name" value="MnmG-rel"/>
</dbReference>
<dbReference type="Pfam" id="PF13932">
    <property type="entry name" value="SAM_GIDA_C"/>
    <property type="match status" value="1"/>
</dbReference>
<dbReference type="KEGG" id="bpdz:BBN53_20715"/>
<dbReference type="InterPro" id="IPR036188">
    <property type="entry name" value="FAD/NAD-bd_sf"/>
</dbReference>
<evidence type="ECO:0000256" key="4">
    <source>
        <dbReference type="ARBA" id="ARBA00020461"/>
    </source>
</evidence>
<evidence type="ECO:0000256" key="8">
    <source>
        <dbReference type="ARBA" id="ARBA00022827"/>
    </source>
</evidence>
<dbReference type="SUPFAM" id="SSF51905">
    <property type="entry name" value="FAD/NAD(P)-binding domain"/>
    <property type="match status" value="1"/>
</dbReference>
<dbReference type="PANTHER" id="PTHR11806:SF0">
    <property type="entry name" value="PROTEIN MTO1 HOMOLOG, MITOCHONDRIAL"/>
    <property type="match status" value="1"/>
</dbReference>
<dbReference type="EMBL" id="CP016440">
    <property type="protein sequence ID" value="ANY18095.1"/>
    <property type="molecule type" value="Genomic_DNA"/>
</dbReference>
<dbReference type="Pfam" id="PF01134">
    <property type="entry name" value="GIDA"/>
    <property type="match status" value="1"/>
</dbReference>
<comment type="function">
    <text evidence="2 12">NAD-binding protein involved in the addition of a carboxymethylaminomethyl (cmnm) group at the wobble position (U34) of certain tRNAs, forming tRNA-cmnm(5)s(2)U34.</text>
</comment>
<dbReference type="InterPro" id="IPR047001">
    <property type="entry name" value="MnmG_C_subdom"/>
</dbReference>
<keyword evidence="5 12" id="KW-0963">Cytoplasm</keyword>
<evidence type="ECO:0000313" key="14">
    <source>
        <dbReference type="EMBL" id="ANY18095.1"/>
    </source>
</evidence>
<dbReference type="GO" id="GO:0005829">
    <property type="term" value="C:cytosol"/>
    <property type="evidence" value="ECO:0007669"/>
    <property type="project" value="TreeGrafter"/>
</dbReference>
<dbReference type="Proteomes" id="UP000092950">
    <property type="component" value="Chromosome"/>
</dbReference>
<evidence type="ECO:0000313" key="15">
    <source>
        <dbReference type="EMBL" id="CUJ19811.1"/>
    </source>
</evidence>